<dbReference type="KEGG" id="mhaz:BHR79_02750"/>
<name>A0A1L3Q0Y5_9EURY</name>
<protein>
    <recommendedName>
        <fullName evidence="2">Beta-ribofuranosylaminobenzene 5'-phosphate synthase</fullName>
        <shortName evidence="2">Beta-RFA-P synthase</shortName>
        <ecNumber evidence="2">2.4.2.54</ecNumber>
    </recommendedName>
</protein>
<dbReference type="AlphaFoldDB" id="A0A1L3Q0Y5"/>
<dbReference type="Pfam" id="PF00288">
    <property type="entry name" value="GHMP_kinases_N"/>
    <property type="match status" value="1"/>
</dbReference>
<dbReference type="NCBIfam" id="TIGR00144">
    <property type="entry name" value="beta_RFAP_syn"/>
    <property type="match status" value="1"/>
</dbReference>
<reference evidence="5 8" key="1">
    <citation type="submission" date="2016-10" db="EMBL/GenBank/DDBJ databases">
        <title>Methanohalophilus halophilus.</title>
        <authorList>
            <person name="L'haridon S."/>
        </authorList>
    </citation>
    <scope>NUCLEOTIDE SEQUENCE [LARGE SCALE GENOMIC DNA]</scope>
    <source>
        <strain evidence="5 8">Z-7982</strain>
    </source>
</reference>
<dbReference type="GeneID" id="30582642"/>
<dbReference type="SUPFAM" id="SSF54211">
    <property type="entry name" value="Ribosomal protein S5 domain 2-like"/>
    <property type="match status" value="1"/>
</dbReference>
<dbReference type="OrthoDB" id="85156at2157"/>
<sequence length="319" mass="34210">MIEITSPSRLHLSLIDLNASLGRVDGGVGVSLQYPHIHLTGEKSDHVEINGSFLLYDKVQSAISALLPEGEGISIYLDEDMPAHVGLGSGTQVALCTAAAINELFELGLSVRQLAQKVGRGGTSGIGVAAFEEGGFLVDCGHRFSDKGAFSPSSASPAPPAPIIFRHDFPDWPIVLVLPDRQGAHDAQEVDIFRQVCPVPLEDVQAISHIVLMQMIPAVIENDIENFGSALDSLQTLGFKKQEISLQSHQVQDVIEQMRLAGTHGVGMSSFGPAICGFVENETQGKHIVRDMQKFLDENIGGKVLLTTPNNTGADIRMD</sequence>
<evidence type="ECO:0000256" key="1">
    <source>
        <dbReference type="ARBA" id="ARBA00022679"/>
    </source>
</evidence>
<evidence type="ECO:0000313" key="8">
    <source>
        <dbReference type="Proteomes" id="UP000186879"/>
    </source>
</evidence>
<dbReference type="InterPro" id="IPR013750">
    <property type="entry name" value="GHMP_kinase_C_dom"/>
</dbReference>
<dbReference type="NCBIfam" id="NF040726">
    <property type="entry name" value="BetaRFA-P_synth"/>
    <property type="match status" value="1"/>
</dbReference>
<dbReference type="UniPathway" id="UPA00065"/>
<dbReference type="InterPro" id="IPR004422">
    <property type="entry name" value="RFAP_synthase"/>
</dbReference>
<evidence type="ECO:0000313" key="10">
    <source>
        <dbReference type="Proteomes" id="UP000267921"/>
    </source>
</evidence>
<keyword evidence="2" id="KW-0328">Glycosyltransferase</keyword>
<evidence type="ECO:0000313" key="5">
    <source>
        <dbReference type="EMBL" id="APH38515.1"/>
    </source>
</evidence>
<proteinExistence type="inferred from homology"/>
<reference evidence="6 10" key="3">
    <citation type="submission" date="2018-10" db="EMBL/GenBank/DDBJ databases">
        <title>Cultivation of a novel Methanohalophilus strain from Kebrit Deep of the Red Sea and a genomic comparison of members of the genus Methanohalophilus.</title>
        <authorList>
            <person name="Guan Y."/>
            <person name="Ngugi D.K."/>
            <person name="Stingl U."/>
        </authorList>
    </citation>
    <scope>NUCLEOTIDE SEQUENCE [LARGE SCALE GENOMIC DNA]</scope>
    <source>
        <strain evidence="6 10">DSM 3094</strain>
    </source>
</reference>
<dbReference type="Proteomes" id="UP000267921">
    <property type="component" value="Unassembled WGS sequence"/>
</dbReference>
<dbReference type="InterPro" id="IPR006204">
    <property type="entry name" value="GHMP_kinase_N_dom"/>
</dbReference>
<dbReference type="Proteomes" id="UP000186879">
    <property type="component" value="Chromosome"/>
</dbReference>
<dbReference type="RefSeq" id="WP_072560944.1">
    <property type="nucleotide sequence ID" value="NZ_CP017921.1"/>
</dbReference>
<dbReference type="InterPro" id="IPR014721">
    <property type="entry name" value="Ribsml_uS5_D2-typ_fold_subgr"/>
</dbReference>
<comment type="subunit">
    <text evidence="2">Homodimer.</text>
</comment>
<gene>
    <name evidence="5" type="ORF">BHR79_02750</name>
    <name evidence="6" type="ORF">EFE40_00030</name>
    <name evidence="7" type="ORF">SAMN04515625_0377</name>
</gene>
<dbReference type="EMBL" id="CP017921">
    <property type="protein sequence ID" value="APH38515.1"/>
    <property type="molecule type" value="Genomic_DNA"/>
</dbReference>
<dbReference type="Pfam" id="PF08544">
    <property type="entry name" value="GHMP_kinases_C"/>
    <property type="match status" value="1"/>
</dbReference>
<accession>A0A1L3Q0Y5</accession>
<evidence type="ECO:0000313" key="9">
    <source>
        <dbReference type="Proteomes" id="UP000198669"/>
    </source>
</evidence>
<organism evidence="5 8">
    <name type="scientific">Methanohalophilus halophilus</name>
    <dbReference type="NCBI Taxonomy" id="2177"/>
    <lineage>
        <taxon>Archaea</taxon>
        <taxon>Methanobacteriati</taxon>
        <taxon>Methanobacteriota</taxon>
        <taxon>Stenosarchaea group</taxon>
        <taxon>Methanomicrobia</taxon>
        <taxon>Methanosarcinales</taxon>
        <taxon>Methanosarcinaceae</taxon>
        <taxon>Methanohalophilus</taxon>
    </lineage>
</organism>
<keyword evidence="8" id="KW-1185">Reference proteome</keyword>
<dbReference type="STRING" id="2177.BHR79_02750"/>
<comment type="catalytic activity">
    <reaction evidence="2">
        <text>5-phospho-alpha-D-ribose 1-diphosphate + 4-hydroxybenzoate + H(+) = 4-(beta-D-ribofuranosyl)phenol 5'-phosphate + CO2 + diphosphate</text>
        <dbReference type="Rhea" id="RHEA:48556"/>
        <dbReference type="ChEBI" id="CHEBI:15378"/>
        <dbReference type="ChEBI" id="CHEBI:16526"/>
        <dbReference type="ChEBI" id="CHEBI:17879"/>
        <dbReference type="ChEBI" id="CHEBI:33019"/>
        <dbReference type="ChEBI" id="CHEBI:58017"/>
        <dbReference type="ChEBI" id="CHEBI:82767"/>
        <dbReference type="EC" id="2.4.2.54"/>
    </reaction>
</comment>
<dbReference type="InterPro" id="IPR053442">
    <property type="entry name" value="Beta-RFA-P_synthase"/>
</dbReference>
<evidence type="ECO:0000256" key="2">
    <source>
        <dbReference type="PIRNR" id="PIRNR004884"/>
    </source>
</evidence>
<keyword evidence="1 2" id="KW-0808">Transferase</keyword>
<feature type="domain" description="GHMP kinase N-terminal" evidence="3">
    <location>
        <begin position="59"/>
        <end position="135"/>
    </location>
</feature>
<comment type="function">
    <text evidence="2">Catalyzes the condensation of 4-aminobenzoate (pABA) with 5-phospho-alpha-D-ribose 1-diphosphate (PRPP) to produce beta-ribofuranosylaminobenzene 5'-phosphate (beta-RFA-P).</text>
</comment>
<evidence type="ECO:0000313" key="6">
    <source>
        <dbReference type="EMBL" id="RNI10607.1"/>
    </source>
</evidence>
<evidence type="ECO:0000259" key="3">
    <source>
        <dbReference type="Pfam" id="PF00288"/>
    </source>
</evidence>
<dbReference type="Gene3D" id="3.30.230.10">
    <property type="match status" value="1"/>
</dbReference>
<dbReference type="Proteomes" id="UP000198669">
    <property type="component" value="Unassembled WGS sequence"/>
</dbReference>
<dbReference type="EMBL" id="FNMU01000001">
    <property type="protein sequence ID" value="SDW11814.1"/>
    <property type="molecule type" value="Genomic_DNA"/>
</dbReference>
<reference evidence="7 9" key="2">
    <citation type="submission" date="2016-10" db="EMBL/GenBank/DDBJ databases">
        <authorList>
            <person name="de Groot N.N."/>
        </authorList>
    </citation>
    <scope>NUCLEOTIDE SEQUENCE [LARGE SCALE GENOMIC DNA]</scope>
    <source>
        <strain evidence="7 9">Z-7982</strain>
    </source>
</reference>
<dbReference type="InterPro" id="IPR020568">
    <property type="entry name" value="Ribosomal_Su5_D2-typ_SF"/>
</dbReference>
<feature type="domain" description="GHMP kinase C-terminal" evidence="4">
    <location>
        <begin position="215"/>
        <end position="296"/>
    </location>
</feature>
<dbReference type="PIRSF" id="PIRSF004884">
    <property type="entry name" value="Sugar_kin_arch"/>
    <property type="match status" value="1"/>
</dbReference>
<dbReference type="PANTHER" id="PTHR20861">
    <property type="entry name" value="HOMOSERINE/4-DIPHOSPHOCYTIDYL-2-C-METHYL-D-ERYTHRITOL KINASE"/>
    <property type="match status" value="1"/>
</dbReference>
<comment type="pathway">
    <text evidence="2">Cofactor biosynthesis; 5,6,7,8-tetrahydromethanopterin biosynthesis.</text>
</comment>
<evidence type="ECO:0000313" key="7">
    <source>
        <dbReference type="EMBL" id="SDW11814.1"/>
    </source>
</evidence>
<dbReference type="EC" id="2.4.2.54" evidence="2"/>
<dbReference type="GO" id="GO:0005524">
    <property type="term" value="F:ATP binding"/>
    <property type="evidence" value="ECO:0007669"/>
    <property type="project" value="UniProtKB-UniRule"/>
</dbReference>
<dbReference type="PANTHER" id="PTHR20861:SF6">
    <property type="entry name" value="BETA-RIBOFURANOSYLPHENOL 5'-PHOSPHATE SYNTHASE"/>
    <property type="match status" value="1"/>
</dbReference>
<dbReference type="EMBL" id="RJJG01000001">
    <property type="protein sequence ID" value="RNI10607.1"/>
    <property type="molecule type" value="Genomic_DNA"/>
</dbReference>
<comment type="similarity">
    <text evidence="2">Belongs to the beta-RFA-P synthase family.</text>
</comment>
<dbReference type="GO" id="GO:0043793">
    <property type="term" value="F:beta-ribofuranosylaminobenzene 5'-phosphate synthase activity"/>
    <property type="evidence" value="ECO:0007669"/>
    <property type="project" value="UniProtKB-EC"/>
</dbReference>
<evidence type="ECO:0000259" key="4">
    <source>
        <dbReference type="Pfam" id="PF08544"/>
    </source>
</evidence>